<evidence type="ECO:0000313" key="2">
    <source>
        <dbReference type="Proteomes" id="UP000299102"/>
    </source>
</evidence>
<dbReference type="AlphaFoldDB" id="A0A4C2A213"/>
<name>A0A4C2A213_EUMVA</name>
<comment type="caution">
    <text evidence="1">The sequence shown here is derived from an EMBL/GenBank/DDBJ whole genome shotgun (WGS) entry which is preliminary data.</text>
</comment>
<evidence type="ECO:0000313" key="1">
    <source>
        <dbReference type="EMBL" id="GBP94736.1"/>
    </source>
</evidence>
<reference evidence="1 2" key="1">
    <citation type="journal article" date="2019" name="Commun. Biol.">
        <title>The bagworm genome reveals a unique fibroin gene that provides high tensile strength.</title>
        <authorList>
            <person name="Kono N."/>
            <person name="Nakamura H."/>
            <person name="Ohtoshi R."/>
            <person name="Tomita M."/>
            <person name="Numata K."/>
            <person name="Arakawa K."/>
        </authorList>
    </citation>
    <scope>NUCLEOTIDE SEQUENCE [LARGE SCALE GENOMIC DNA]</scope>
</reference>
<accession>A0A4C2A213</accession>
<gene>
    <name evidence="1" type="ORF">EVAR_75730_1</name>
</gene>
<sequence>MDIRDPRRVTSMSPTSWKRIEYLVEGKWADGEGGRSGPPELSLTVRKATAFGMSPVAPVGRANGRELGLVNIIDFFGSTHASAGALGRAVHVK</sequence>
<keyword evidence="2" id="KW-1185">Reference proteome</keyword>
<dbReference type="Proteomes" id="UP000299102">
    <property type="component" value="Unassembled WGS sequence"/>
</dbReference>
<proteinExistence type="predicted"/>
<protein>
    <submittedName>
        <fullName evidence="1">Uncharacterized protein</fullName>
    </submittedName>
</protein>
<dbReference type="EMBL" id="BGZK01002542">
    <property type="protein sequence ID" value="GBP94736.1"/>
    <property type="molecule type" value="Genomic_DNA"/>
</dbReference>
<organism evidence="1 2">
    <name type="scientific">Eumeta variegata</name>
    <name type="common">Bagworm moth</name>
    <name type="synonym">Eumeta japonica</name>
    <dbReference type="NCBI Taxonomy" id="151549"/>
    <lineage>
        <taxon>Eukaryota</taxon>
        <taxon>Metazoa</taxon>
        <taxon>Ecdysozoa</taxon>
        <taxon>Arthropoda</taxon>
        <taxon>Hexapoda</taxon>
        <taxon>Insecta</taxon>
        <taxon>Pterygota</taxon>
        <taxon>Neoptera</taxon>
        <taxon>Endopterygota</taxon>
        <taxon>Lepidoptera</taxon>
        <taxon>Glossata</taxon>
        <taxon>Ditrysia</taxon>
        <taxon>Tineoidea</taxon>
        <taxon>Psychidae</taxon>
        <taxon>Oiketicinae</taxon>
        <taxon>Eumeta</taxon>
    </lineage>
</organism>